<evidence type="ECO:0000313" key="4">
    <source>
        <dbReference type="Proteomes" id="UP000450161"/>
    </source>
</evidence>
<organism evidence="3 4">
    <name type="scientific">Segatella copri</name>
    <dbReference type="NCBI Taxonomy" id="165179"/>
    <lineage>
        <taxon>Bacteria</taxon>
        <taxon>Pseudomonadati</taxon>
        <taxon>Bacteroidota</taxon>
        <taxon>Bacteroidia</taxon>
        <taxon>Bacteroidales</taxon>
        <taxon>Prevotellaceae</taxon>
        <taxon>Segatella</taxon>
    </lineage>
</organism>
<feature type="compositionally biased region" description="Low complexity" evidence="1">
    <location>
        <begin position="165"/>
        <end position="179"/>
    </location>
</feature>
<dbReference type="InterPro" id="IPR026834">
    <property type="entry name" value="LHH"/>
</dbReference>
<feature type="region of interest" description="Disordered" evidence="1">
    <location>
        <begin position="159"/>
        <end position="201"/>
    </location>
</feature>
<feature type="compositionally biased region" description="Basic and acidic residues" evidence="1">
    <location>
        <begin position="61"/>
        <end position="83"/>
    </location>
</feature>
<dbReference type="Proteomes" id="UP000450161">
    <property type="component" value="Unassembled WGS sequence"/>
</dbReference>
<protein>
    <recommendedName>
        <fullName evidence="2">LHH domain-containing protein</fullName>
    </recommendedName>
</protein>
<evidence type="ECO:0000256" key="1">
    <source>
        <dbReference type="SAM" id="MobiDB-lite"/>
    </source>
</evidence>
<dbReference type="AlphaFoldDB" id="A0A6I2TY40"/>
<feature type="domain" description="LHH" evidence="2">
    <location>
        <begin position="256"/>
        <end position="331"/>
    </location>
</feature>
<feature type="compositionally biased region" description="Basic and acidic residues" evidence="1">
    <location>
        <begin position="183"/>
        <end position="201"/>
    </location>
</feature>
<sequence length="333" mass="37423">MEPITATLTAAKEIYETAKTIQKVYNVSKEMKTVAESEGKDQIMATKDLASTASKMQQENKGGKEGKSESSNKEIKIEGDLYHGDSNNPNLLEGSFVHELDTSHITEGSISEPVGFVEQLPIEETAEKRSEIKNIFVERLSSSDNKTGEVLVEEQTNMLEETSGNEVVEPVTNNPNDVTDPTQETKSEGLTDQEKQEIKEKTGWSDKIVDAIRTKEEAQVYIDAGLVEGEVNGKPALLQPKIDGKACNEPKWPDWNNKDLAEEGYPPRDKKGRPYELHHIGQNPDSPLAELTYEQHHSDGNFKILHTFDESSIDRIQFNKERKEYWSERSKSL</sequence>
<proteinExistence type="predicted"/>
<reference evidence="3 4" key="1">
    <citation type="submission" date="2019-08" db="EMBL/GenBank/DDBJ databases">
        <title>In-depth cultivation of the pig gut microbiome towards novel bacterial diversity and tailored functional studies.</title>
        <authorList>
            <person name="Wylensek D."/>
            <person name="Hitch T.C.A."/>
            <person name="Clavel T."/>
        </authorList>
    </citation>
    <scope>NUCLEOTIDE SEQUENCE [LARGE SCALE GENOMIC DNA]</scope>
    <source>
        <strain evidence="3 4">LKV-178-WT-2C</strain>
    </source>
</reference>
<accession>A0A6I2TY40</accession>
<feature type="region of interest" description="Disordered" evidence="1">
    <location>
        <begin position="34"/>
        <end position="90"/>
    </location>
</feature>
<comment type="caution">
    <text evidence="3">The sequence shown here is derived from an EMBL/GenBank/DDBJ whole genome shotgun (WGS) entry which is preliminary data.</text>
</comment>
<gene>
    <name evidence="3" type="ORF">FYJ72_11550</name>
</gene>
<dbReference type="EMBL" id="VUNF01000024">
    <property type="protein sequence ID" value="MST78285.1"/>
    <property type="molecule type" value="Genomic_DNA"/>
</dbReference>
<feature type="region of interest" description="Disordered" evidence="1">
    <location>
        <begin position="241"/>
        <end position="286"/>
    </location>
</feature>
<evidence type="ECO:0000259" key="2">
    <source>
        <dbReference type="Pfam" id="PF14411"/>
    </source>
</evidence>
<evidence type="ECO:0000313" key="3">
    <source>
        <dbReference type="EMBL" id="MST78285.1"/>
    </source>
</evidence>
<name>A0A6I2TY40_9BACT</name>
<dbReference type="Pfam" id="PF14411">
    <property type="entry name" value="LHH"/>
    <property type="match status" value="1"/>
</dbReference>
<feature type="compositionally biased region" description="Polar residues" evidence="1">
    <location>
        <begin position="49"/>
        <end position="60"/>
    </location>
</feature>
<feature type="compositionally biased region" description="Basic and acidic residues" evidence="1">
    <location>
        <begin position="242"/>
        <end position="279"/>
    </location>
</feature>